<sequence>MLAGIPRSGMPTVDPTDNLKDGRTDSDVRFETKISDAFAHLVVGEHNSAALTTNHAFSSSDDANLRIVVCVDKLPIEESVPRSAHTLIFPSEPDVIGGQNALSYMQELQKRWIKPSLSTHLWILSNALTGSKDITFSAFTRYIAATSYKRIACRFNNKFLSVPFLDSLKKVDEIPFTSDVADGKPHEADRLFLRDCVEYRTKLDVEIPNLIEMHENMPPAAEAFRLYTNETRIEFHHLILKLLDQFKTALDNLVALNYDEATEASDQAVEEFNQNVDHLNVTGYLLFRMSKTHAFQKHLENIKYKLRKPRISPAEMSIEERDRDGDLEVIHSNSLKKTLLRSYLAWLRLMVSHIDAARIVIIGIHCPRFVYKSISVEVMVIPQTDSSLLPWSEVFKEFIPELSPLQLYYDSRYEIIKFLEKGISDSANAKDATDQCQDAMEGLDNPGPQLVSGELSDSDRFFLNLNNLSFRGTNHCETFLASLLAAFDSDNSIDGTKDEDWMQLLSQMQGFGRVIGVSKICCLTCAVVLKHLRYKYGDVFFVQGDVGVYSACSLPLWTPSYIVDSINADLGCQLSRNLTHFMRLEEKKHYEESVLSFPVLSYGSDSDSE</sequence>
<evidence type="ECO:0000313" key="2">
    <source>
        <dbReference type="EMBL" id="KAF9480146.1"/>
    </source>
</evidence>
<dbReference type="OrthoDB" id="3070940at2759"/>
<keyword evidence="3" id="KW-1185">Reference proteome</keyword>
<evidence type="ECO:0000256" key="1">
    <source>
        <dbReference type="SAM" id="MobiDB-lite"/>
    </source>
</evidence>
<organism evidence="2 3">
    <name type="scientific">Pholiota conissans</name>
    <dbReference type="NCBI Taxonomy" id="109636"/>
    <lineage>
        <taxon>Eukaryota</taxon>
        <taxon>Fungi</taxon>
        <taxon>Dikarya</taxon>
        <taxon>Basidiomycota</taxon>
        <taxon>Agaricomycotina</taxon>
        <taxon>Agaricomycetes</taxon>
        <taxon>Agaricomycetidae</taxon>
        <taxon>Agaricales</taxon>
        <taxon>Agaricineae</taxon>
        <taxon>Strophariaceae</taxon>
        <taxon>Pholiota</taxon>
    </lineage>
</organism>
<protein>
    <submittedName>
        <fullName evidence="2">Uncharacterized protein</fullName>
    </submittedName>
</protein>
<name>A0A9P5Z3H7_9AGAR</name>
<feature type="region of interest" description="Disordered" evidence="1">
    <location>
        <begin position="1"/>
        <end position="25"/>
    </location>
</feature>
<dbReference type="Proteomes" id="UP000807469">
    <property type="component" value="Unassembled WGS sequence"/>
</dbReference>
<reference evidence="2" key="1">
    <citation type="submission" date="2020-11" db="EMBL/GenBank/DDBJ databases">
        <authorList>
            <consortium name="DOE Joint Genome Institute"/>
            <person name="Ahrendt S."/>
            <person name="Riley R."/>
            <person name="Andreopoulos W."/>
            <person name="Labutti K."/>
            <person name="Pangilinan J."/>
            <person name="Ruiz-Duenas F.J."/>
            <person name="Barrasa J.M."/>
            <person name="Sanchez-Garcia M."/>
            <person name="Camarero S."/>
            <person name="Miyauchi S."/>
            <person name="Serrano A."/>
            <person name="Linde D."/>
            <person name="Babiker R."/>
            <person name="Drula E."/>
            <person name="Ayuso-Fernandez I."/>
            <person name="Pacheco R."/>
            <person name="Padilla G."/>
            <person name="Ferreira P."/>
            <person name="Barriuso J."/>
            <person name="Kellner H."/>
            <person name="Castanera R."/>
            <person name="Alfaro M."/>
            <person name="Ramirez L."/>
            <person name="Pisabarro A.G."/>
            <person name="Kuo A."/>
            <person name="Tritt A."/>
            <person name="Lipzen A."/>
            <person name="He G."/>
            <person name="Yan M."/>
            <person name="Ng V."/>
            <person name="Cullen D."/>
            <person name="Martin F."/>
            <person name="Rosso M.-N."/>
            <person name="Henrissat B."/>
            <person name="Hibbett D."/>
            <person name="Martinez A.T."/>
            <person name="Grigoriev I.V."/>
        </authorList>
    </citation>
    <scope>NUCLEOTIDE SEQUENCE</scope>
    <source>
        <strain evidence="2">CIRM-BRFM 674</strain>
    </source>
</reference>
<gene>
    <name evidence="2" type="ORF">BDN70DRAFT_640415</name>
</gene>
<dbReference type="EMBL" id="MU155199">
    <property type="protein sequence ID" value="KAF9480146.1"/>
    <property type="molecule type" value="Genomic_DNA"/>
</dbReference>
<evidence type="ECO:0000313" key="3">
    <source>
        <dbReference type="Proteomes" id="UP000807469"/>
    </source>
</evidence>
<comment type="caution">
    <text evidence="2">The sequence shown here is derived from an EMBL/GenBank/DDBJ whole genome shotgun (WGS) entry which is preliminary data.</text>
</comment>
<dbReference type="AlphaFoldDB" id="A0A9P5Z3H7"/>
<accession>A0A9P5Z3H7</accession>
<proteinExistence type="predicted"/>